<name>A0A0V1LT31_9BILA</name>
<evidence type="ECO:0000313" key="2">
    <source>
        <dbReference type="Proteomes" id="UP000054721"/>
    </source>
</evidence>
<evidence type="ECO:0000313" key="1">
    <source>
        <dbReference type="EMBL" id="KRZ62665.1"/>
    </source>
</evidence>
<reference evidence="1 2" key="1">
    <citation type="submission" date="2015-05" db="EMBL/GenBank/DDBJ databases">
        <title>Evolution of Trichinella species and genotypes.</title>
        <authorList>
            <person name="Korhonen P.K."/>
            <person name="Edoardo P."/>
            <person name="Giuseppe L.R."/>
            <person name="Gasser R.B."/>
        </authorList>
    </citation>
    <scope>NUCLEOTIDE SEQUENCE [LARGE SCALE GENOMIC DNA]</scope>
    <source>
        <strain evidence="1">ISS10</strain>
    </source>
</reference>
<gene>
    <name evidence="1" type="ORF">T02_15851</name>
</gene>
<protein>
    <submittedName>
        <fullName evidence="1">Uncharacterized protein</fullName>
    </submittedName>
</protein>
<proteinExistence type="predicted"/>
<accession>A0A0V1LT31</accession>
<organism evidence="1 2">
    <name type="scientific">Trichinella nativa</name>
    <dbReference type="NCBI Taxonomy" id="6335"/>
    <lineage>
        <taxon>Eukaryota</taxon>
        <taxon>Metazoa</taxon>
        <taxon>Ecdysozoa</taxon>
        <taxon>Nematoda</taxon>
        <taxon>Enoplea</taxon>
        <taxon>Dorylaimia</taxon>
        <taxon>Trichinellida</taxon>
        <taxon>Trichinellidae</taxon>
        <taxon>Trichinella</taxon>
    </lineage>
</organism>
<dbReference type="EMBL" id="JYDW01000007">
    <property type="protein sequence ID" value="KRZ62665.1"/>
    <property type="molecule type" value="Genomic_DNA"/>
</dbReference>
<keyword evidence="2" id="KW-1185">Reference proteome</keyword>
<dbReference type="AlphaFoldDB" id="A0A0V1LT31"/>
<dbReference type="Proteomes" id="UP000054721">
    <property type="component" value="Unassembled WGS sequence"/>
</dbReference>
<sequence>MKMMHSPKDLNATPGIHWQYKNYHFVLLIRSKFVIYIMKTTMTKFISTHKLVRKFVLVKIWMLCVLLINS</sequence>
<comment type="caution">
    <text evidence="1">The sequence shown here is derived from an EMBL/GenBank/DDBJ whole genome shotgun (WGS) entry which is preliminary data.</text>
</comment>